<accession>A0ABV4B9V6</accession>
<protein>
    <recommendedName>
        <fullName evidence="5">AAA+ ATPase domain-containing protein</fullName>
    </recommendedName>
</protein>
<evidence type="ECO:0000256" key="2">
    <source>
        <dbReference type="SAM" id="MobiDB-lite"/>
    </source>
</evidence>
<gene>
    <name evidence="3" type="ORF">ABC977_01980</name>
</gene>
<dbReference type="Proteomes" id="UP001564408">
    <property type="component" value="Unassembled WGS sequence"/>
</dbReference>
<feature type="compositionally biased region" description="Basic and acidic residues" evidence="2">
    <location>
        <begin position="351"/>
        <end position="366"/>
    </location>
</feature>
<feature type="region of interest" description="Disordered" evidence="2">
    <location>
        <begin position="413"/>
        <end position="438"/>
    </location>
</feature>
<comment type="caution">
    <text evidence="3">The sequence shown here is derived from an EMBL/GenBank/DDBJ whole genome shotgun (WGS) entry which is preliminary data.</text>
</comment>
<dbReference type="Gene3D" id="3.40.50.300">
    <property type="entry name" value="P-loop containing nucleotide triphosphate hydrolases"/>
    <property type="match status" value="1"/>
</dbReference>
<dbReference type="EMBL" id="JBDKXB010000002">
    <property type="protein sequence ID" value="MEY6431171.1"/>
    <property type="molecule type" value="Genomic_DNA"/>
</dbReference>
<name>A0ABV4B9V6_9GAMM</name>
<evidence type="ECO:0000256" key="1">
    <source>
        <dbReference type="SAM" id="Coils"/>
    </source>
</evidence>
<evidence type="ECO:0000313" key="3">
    <source>
        <dbReference type="EMBL" id="MEY6431171.1"/>
    </source>
</evidence>
<proteinExistence type="predicted"/>
<evidence type="ECO:0008006" key="5">
    <source>
        <dbReference type="Google" id="ProtNLM"/>
    </source>
</evidence>
<keyword evidence="1" id="KW-0175">Coiled coil</keyword>
<keyword evidence="4" id="KW-1185">Reference proteome</keyword>
<feature type="coiled-coil region" evidence="1">
    <location>
        <begin position="905"/>
        <end position="985"/>
    </location>
</feature>
<sequence length="1960" mass="217579">MDIKLPGMPEARFDPASLRKVLGYSKEHRNAISVALKKAYPEQWPDKRLAEDVFYEAFFQQLKDSESCFRLSSELLSLAKRKNKDNWYKALILPLRLASQALDLVSDRDAAIAALDEDSLSELFDVIAEEGHPEFQWWYQWVAFSRAANAEVAKGSEAEDELAESDALEEEWRGTLEKLGIRATEAATAPPSEDLVSWLVGVVAQLIDLANRYSGQTNLTEALKRCGEALDEFEALEVPEVLELTRKARDALSMTVRAWQIIDGWTKLLRRKGEALREVYAREAEQKKTAQLALARGDYTAVSRYSEQAASTRGEFDALVAELAVLIAEMESSGPGQDEEPVPANSPVGKQRQDGTRNDEGIDGSDKGPLVSPAGESAAVQGSEAERGAGSDDNKGSPSEAVVGVQLKDAASPLQVSGVRQEPRPEGNSDVPPDGETLEKPLLAVNGIDGADAPQWDSEVSAHALAAEVIQHEGAQRLQSARALIWALVRDGQIPLAYHIARAAAEISPAESGGIRPEPLRAVHLGAYLSSSAGEEMVELGEALRRFYEVDLADNRALRGQRSLSLLTFAAVLRPALVAPHAYGARDLLRSLPLDDSLSALHTLREQVLAPDLRYQAMLHLDPGSHLDELRSQVREWWETNRHHRFKYEPATWVWHHLLEKGQTLGSVLSIIADGGAAELEQARELVQGLQSRGSVEKMIRQADQAVRDRKAIKKPIEAGPRTDMIKRTGELAGLLLEWIELVEEQAEKAKVPGREAALRADRQHLLNTLDRALEQVDALQHTGGLADVAAAACTTAVLRDVRGRLDGTAAAMGVARSAWWRTLNGVLLQSESIFLVGDRWEPELGPEATVALARLVDPPGWDASFNTANKSCDHARTAQILEWLRHEGEETDELLLDSLERKREEGLRRCRRNLEEDLDSVRDEVERAASLGYLGEEDRSRLVVSLEAAGSSNREDLRRANARIQKVREELDQLRNRQVSAIRRRIEESGVYQTEPEVHSRIDALLEEGDILTASEYVALLEDGQPIPGPAERRDPFKDDFFPDFVDRLQEYLGSRTASPKDISEIIARGGQAGPLDMRHVPGAQARSAAEMLRAWLLLKARRTEVTEHLVLLLERLGLSAVVATPVMETGLDVREQVFDISARALADRDICVVPRYGSHAGGQYRILCVWERPSEEDVLASAHAHSGGQAVIVLYLGQLSVKRRRDLASLCRGRNQSVLVIDETLIYFLCSERGSRLATLLDCALPFTVAKPYVTTSSDVPTELFFGRRRELEDVFDQAGTNLLYGGRQLGKTALLRAVVRRFHDPKRGIIVAWVDLKERHIGLSEPAGAVWQAIDRELVQRAVLFNARRTPEGTAEAITRWLDESPERRIVMLLDEADAFLAQDARDNDFRTVGTLKGLMERTGRRFKVVFAGLHNVQRTSRDVNTPLIHFGNPVCIGPLLANGEAREAYQLAERPLRQLGFRFESPSLVNRILAQTNYYPNLIQIFCDHLLKYLHDLGTVRFDSATTPPFLITREHVEAVSQSRDLQQIIRSRFQITLDLDNRYQIVALSVALETKRRQEAGDGEADGYDTEWIRQQALSWWPQGFPDRSYDAFRALLDEMVGLGVLRRAGPELRGYALRSPAIAGLLGSPGEIEQALLEASDKAPPELYQAAIYRRGRRGDPWVRSPLTGQQESEILAAKDGVLVLFGTVLAGIESVVAFLPEMLADKDFVEIARIDGVQNLRGFEDRLRATLVATKKTDGIRLVVIPHTEPWTREWIEAAATHLGRHRSTRVTNRVLFVGESRDAWDWFDTGGQNGTGAVTELTLSPWAEPFVGQWAKDAGFGPLGNVDLASWRDATGWWGGLLAMLGEQLRGDHSALQRVAFQSFHEQLPQTLREIISRDLPPELAHPLQVLAIYGESLSEPDWLELLNGPDTTLEREWLGRLIRWASLLSLLVPGEGGTWAIDPVVGRALAG</sequence>
<feature type="compositionally biased region" description="Basic and acidic residues" evidence="2">
    <location>
        <begin position="384"/>
        <end position="395"/>
    </location>
</feature>
<organism evidence="3 4">
    <name type="scientific">Thioalkalicoccus limnaeus</name>
    <dbReference type="NCBI Taxonomy" id="120681"/>
    <lineage>
        <taxon>Bacteria</taxon>
        <taxon>Pseudomonadati</taxon>
        <taxon>Pseudomonadota</taxon>
        <taxon>Gammaproteobacteria</taxon>
        <taxon>Chromatiales</taxon>
        <taxon>Chromatiaceae</taxon>
        <taxon>Thioalkalicoccus</taxon>
    </lineage>
</organism>
<evidence type="ECO:0000313" key="4">
    <source>
        <dbReference type="Proteomes" id="UP001564408"/>
    </source>
</evidence>
<dbReference type="RefSeq" id="WP_369665556.1">
    <property type="nucleotide sequence ID" value="NZ_JBDKXB010000002.1"/>
</dbReference>
<feature type="region of interest" description="Disordered" evidence="2">
    <location>
        <begin position="332"/>
        <end position="400"/>
    </location>
</feature>
<dbReference type="SUPFAM" id="SSF52540">
    <property type="entry name" value="P-loop containing nucleoside triphosphate hydrolases"/>
    <property type="match status" value="1"/>
</dbReference>
<dbReference type="InterPro" id="IPR027417">
    <property type="entry name" value="P-loop_NTPase"/>
</dbReference>
<reference evidence="3 4" key="1">
    <citation type="submission" date="2024-05" db="EMBL/GenBank/DDBJ databases">
        <title>Genome Sequence and Characterization of the New Strain Purple Sulfur Bacterium of Genus Thioalkalicoccus.</title>
        <authorList>
            <person name="Bryantseva I.A."/>
            <person name="Kyndt J.A."/>
            <person name="Imhoff J.F."/>
        </authorList>
    </citation>
    <scope>NUCLEOTIDE SEQUENCE [LARGE SCALE GENOMIC DNA]</scope>
    <source>
        <strain evidence="3 4">Um2</strain>
    </source>
</reference>